<dbReference type="OrthoDB" id="2800649at2759"/>
<organism evidence="2 3">
    <name type="scientific">Trametes coccinea (strain BRFM310)</name>
    <name type="common">Pycnoporus coccineus</name>
    <dbReference type="NCBI Taxonomy" id="1353009"/>
    <lineage>
        <taxon>Eukaryota</taxon>
        <taxon>Fungi</taxon>
        <taxon>Dikarya</taxon>
        <taxon>Basidiomycota</taxon>
        <taxon>Agaricomycotina</taxon>
        <taxon>Agaricomycetes</taxon>
        <taxon>Polyporales</taxon>
        <taxon>Polyporaceae</taxon>
        <taxon>Trametes</taxon>
    </lineage>
</organism>
<gene>
    <name evidence="2" type="ORF">PYCCODRAFT_1468837</name>
</gene>
<feature type="compositionally biased region" description="Acidic residues" evidence="1">
    <location>
        <begin position="525"/>
        <end position="535"/>
    </location>
</feature>
<feature type="compositionally biased region" description="Polar residues" evidence="1">
    <location>
        <begin position="856"/>
        <end position="867"/>
    </location>
</feature>
<feature type="compositionally biased region" description="Basic and acidic residues" evidence="1">
    <location>
        <begin position="96"/>
        <end position="130"/>
    </location>
</feature>
<feature type="compositionally biased region" description="Low complexity" evidence="1">
    <location>
        <begin position="485"/>
        <end position="499"/>
    </location>
</feature>
<evidence type="ECO:0000256" key="1">
    <source>
        <dbReference type="SAM" id="MobiDB-lite"/>
    </source>
</evidence>
<feature type="region of interest" description="Disordered" evidence="1">
    <location>
        <begin position="1"/>
        <end position="267"/>
    </location>
</feature>
<evidence type="ECO:0000313" key="2">
    <source>
        <dbReference type="EMBL" id="OSD01144.1"/>
    </source>
</evidence>
<accession>A0A1Y2IKG7</accession>
<feature type="compositionally biased region" description="Basic residues" evidence="1">
    <location>
        <begin position="234"/>
        <end position="243"/>
    </location>
</feature>
<feature type="region of interest" description="Disordered" evidence="1">
    <location>
        <begin position="302"/>
        <end position="321"/>
    </location>
</feature>
<feature type="region of interest" description="Disordered" evidence="1">
    <location>
        <begin position="337"/>
        <end position="558"/>
    </location>
</feature>
<name>A0A1Y2IKG7_TRAC3</name>
<proteinExistence type="predicted"/>
<dbReference type="STRING" id="1353009.A0A1Y2IKG7"/>
<feature type="compositionally biased region" description="Basic and acidic residues" evidence="1">
    <location>
        <begin position="395"/>
        <end position="406"/>
    </location>
</feature>
<dbReference type="EMBL" id="KZ084113">
    <property type="protein sequence ID" value="OSD01144.1"/>
    <property type="molecule type" value="Genomic_DNA"/>
</dbReference>
<reference evidence="2 3" key="1">
    <citation type="journal article" date="2015" name="Biotechnol. Biofuels">
        <title>Enhanced degradation of softwood versus hardwood by the white-rot fungus Pycnoporus coccineus.</title>
        <authorList>
            <person name="Couturier M."/>
            <person name="Navarro D."/>
            <person name="Chevret D."/>
            <person name="Henrissat B."/>
            <person name="Piumi F."/>
            <person name="Ruiz-Duenas F.J."/>
            <person name="Martinez A.T."/>
            <person name="Grigoriev I.V."/>
            <person name="Riley R."/>
            <person name="Lipzen A."/>
            <person name="Berrin J.G."/>
            <person name="Master E.R."/>
            <person name="Rosso M.N."/>
        </authorList>
    </citation>
    <scope>NUCLEOTIDE SEQUENCE [LARGE SCALE GENOMIC DNA]</scope>
    <source>
        <strain evidence="2 3">BRFM310</strain>
    </source>
</reference>
<sequence length="908" mass="97289">MVSTRSSTSEDPPPPPVAAPRGRGSRTQTKKADTSKKVDTAQKADASKKAGTAQKADASKKAGTAQKADTAPQKIDTATQKRSDAAKKAAATRQARQAEARQKKADARQQKGKDVAAMEREMQLKEESVRKLRQQHTLRVAGDTHRRQSVVTKGAAPSNSISSAKRKREDASSGTEASRVQREDPLTELEESGREGTVEVAPTPSPNEPDTEAAKPHFSELESDSGDIDDTPKPARKKARKDKGKSSLRAQVEHEKTTLAESDAEMGDAELLAPDKVDTATSRAPLQGKRVSTSQAAGFAAGLTTPVPVRRRGPAPRTLTLPATPYLVIPDTEKMDSEGKVHAGKQKASGIVEPQANVIGDGRIKPSAPSKSTAPKTSTTLKKSTELVNTKGAKAKGDSSAIDHGKISGPQDAKGRSHGAKGKAAVIKTEQVDEPEVLAGGFVSSEDEESEALAAKASPAKGGALVRCEDVDLATPGKPKRRGSAKGTTSQSSGTSAGSVKTVESLSITSNKTSLSSGSHAEPIQIDDDDDEDDGQSVVTNTTGKGRSAPKNADLPAGAHNRSKWKLQFIPTLLRILGTHDDPWNLPDKTMVQLLQRVWDAVYGDQLSYTVRINDAVHALSAQRIYEWRSAFGHAAFRAFESYFEARSERFRDSEACREFCCHILENCRLFYENPEEDVKRGLYRSPFVISAMATHMSAIQGAVQDPALYGDIMEQYPYGAIGLAAAAVYRIATLWQARKITYDKTGRAIIIKPVNIYSGKRSSKDTDFSSANFSTTTSDCARSARNLLVDSLDRIVEAASEAAQLPIVRTKAQKGPSLPNFGALSEEVSPPLPSSVLAWLLTVDAAVMELGSSECSAQGRHNTSHWQPPARPPRKPMSFVSPGPHRRLPATAIAAAGDRPGRRFLSI</sequence>
<dbReference type="AlphaFoldDB" id="A0A1Y2IKG7"/>
<dbReference type="Proteomes" id="UP000193067">
    <property type="component" value="Unassembled WGS sequence"/>
</dbReference>
<feature type="compositionally biased region" description="Polar residues" evidence="1">
    <location>
        <begin position="502"/>
        <end position="519"/>
    </location>
</feature>
<protein>
    <submittedName>
        <fullName evidence="2">Uncharacterized protein</fullName>
    </submittedName>
</protein>
<keyword evidence="3" id="KW-1185">Reference proteome</keyword>
<feature type="compositionally biased region" description="Basic and acidic residues" evidence="1">
    <location>
        <begin position="179"/>
        <end position="197"/>
    </location>
</feature>
<evidence type="ECO:0000313" key="3">
    <source>
        <dbReference type="Proteomes" id="UP000193067"/>
    </source>
</evidence>
<feature type="compositionally biased region" description="Basic and acidic residues" evidence="1">
    <location>
        <begin position="30"/>
        <end position="48"/>
    </location>
</feature>
<feature type="compositionally biased region" description="Low complexity" evidence="1">
    <location>
        <begin position="365"/>
        <end position="382"/>
    </location>
</feature>
<feature type="compositionally biased region" description="Polar residues" evidence="1">
    <location>
        <begin position="1"/>
        <end position="10"/>
    </location>
</feature>
<feature type="region of interest" description="Disordered" evidence="1">
    <location>
        <begin position="856"/>
        <end position="878"/>
    </location>
</feature>
<feature type="compositionally biased region" description="Low complexity" evidence="1">
    <location>
        <begin position="452"/>
        <end position="465"/>
    </location>
</feature>